<evidence type="ECO:0000313" key="9">
    <source>
        <dbReference type="Proteomes" id="UP000600101"/>
    </source>
</evidence>
<evidence type="ECO:0000256" key="2">
    <source>
        <dbReference type="ARBA" id="ARBA00022475"/>
    </source>
</evidence>
<comment type="caution">
    <text evidence="8">The sequence shown here is derived from an EMBL/GenBank/DDBJ whole genome shotgun (WGS) entry which is preliminary data.</text>
</comment>
<protein>
    <submittedName>
        <fullName evidence="8">Prepilin peptidase</fullName>
    </submittedName>
</protein>
<evidence type="ECO:0000256" key="6">
    <source>
        <dbReference type="SAM" id="Phobius"/>
    </source>
</evidence>
<feature type="transmembrane region" description="Helical" evidence="6">
    <location>
        <begin position="56"/>
        <end position="74"/>
    </location>
</feature>
<keyword evidence="5 6" id="KW-0472">Membrane</keyword>
<dbReference type="InterPro" id="IPR052218">
    <property type="entry name" value="Preflagellin_Peptidase"/>
</dbReference>
<dbReference type="EMBL" id="JACOMF010000089">
    <property type="protein sequence ID" value="MBC4018885.1"/>
    <property type="molecule type" value="Genomic_DNA"/>
</dbReference>
<evidence type="ECO:0000259" key="7">
    <source>
        <dbReference type="Pfam" id="PF01478"/>
    </source>
</evidence>
<name>A0A9X0R4F7_9PROT</name>
<evidence type="ECO:0000256" key="3">
    <source>
        <dbReference type="ARBA" id="ARBA00022692"/>
    </source>
</evidence>
<dbReference type="PANTHER" id="PTHR36506:SF1">
    <property type="entry name" value="PREFLAGELLIN PEPTIDASE"/>
    <property type="match status" value="1"/>
</dbReference>
<keyword evidence="2" id="KW-1003">Cell membrane</keyword>
<feature type="transmembrane region" description="Helical" evidence="6">
    <location>
        <begin position="7"/>
        <end position="26"/>
    </location>
</feature>
<dbReference type="GO" id="GO:0005886">
    <property type="term" value="C:plasma membrane"/>
    <property type="evidence" value="ECO:0007669"/>
    <property type="project" value="UniProtKB-SubCell"/>
</dbReference>
<dbReference type="AlphaFoldDB" id="A0A9X0R4F7"/>
<gene>
    <name evidence="8" type="ORF">H7965_26905</name>
</gene>
<accession>A0A9X0R4F7</accession>
<feature type="domain" description="Prepilin type IV endopeptidase peptidase" evidence="7">
    <location>
        <begin position="17"/>
        <end position="115"/>
    </location>
</feature>
<comment type="subcellular location">
    <subcellularLocation>
        <location evidence="1">Cell membrane</location>
        <topology evidence="1">Multi-pass membrane protein</topology>
    </subcellularLocation>
</comment>
<dbReference type="Proteomes" id="UP000600101">
    <property type="component" value="Unassembled WGS sequence"/>
</dbReference>
<dbReference type="Gene3D" id="1.20.120.1220">
    <property type="match status" value="1"/>
</dbReference>
<feature type="transmembrane region" description="Helical" evidence="6">
    <location>
        <begin position="149"/>
        <end position="168"/>
    </location>
</feature>
<dbReference type="RefSeq" id="WP_186773624.1">
    <property type="nucleotide sequence ID" value="NZ_JACOMF010000089.1"/>
</dbReference>
<evidence type="ECO:0000256" key="4">
    <source>
        <dbReference type="ARBA" id="ARBA00022989"/>
    </source>
</evidence>
<keyword evidence="3 6" id="KW-0812">Transmembrane</keyword>
<keyword evidence="4 6" id="KW-1133">Transmembrane helix</keyword>
<proteinExistence type="predicted"/>
<dbReference type="InterPro" id="IPR000045">
    <property type="entry name" value="Prepilin_IV_endopep_pep"/>
</dbReference>
<dbReference type="Pfam" id="PF01478">
    <property type="entry name" value="Peptidase_A24"/>
    <property type="match status" value="1"/>
</dbReference>
<evidence type="ECO:0000256" key="1">
    <source>
        <dbReference type="ARBA" id="ARBA00004651"/>
    </source>
</evidence>
<keyword evidence="9" id="KW-1185">Reference proteome</keyword>
<evidence type="ECO:0000313" key="8">
    <source>
        <dbReference type="EMBL" id="MBC4018885.1"/>
    </source>
</evidence>
<reference evidence="8" key="1">
    <citation type="submission" date="2020-08" db="EMBL/GenBank/DDBJ databases">
        <authorList>
            <person name="Hu Y."/>
            <person name="Nguyen S.V."/>
            <person name="Li F."/>
            <person name="Fanning S."/>
        </authorList>
    </citation>
    <scope>NUCLEOTIDE SEQUENCE</scope>
    <source>
        <strain evidence="8">SYSU D8009</strain>
    </source>
</reference>
<dbReference type="GO" id="GO:0004190">
    <property type="term" value="F:aspartic-type endopeptidase activity"/>
    <property type="evidence" value="ECO:0007669"/>
    <property type="project" value="InterPro"/>
</dbReference>
<evidence type="ECO:0000256" key="5">
    <source>
        <dbReference type="ARBA" id="ARBA00023136"/>
    </source>
</evidence>
<organism evidence="8 9">
    <name type="scientific">Siccirubricoccus deserti</name>
    <dbReference type="NCBI Taxonomy" id="2013562"/>
    <lineage>
        <taxon>Bacteria</taxon>
        <taxon>Pseudomonadati</taxon>
        <taxon>Pseudomonadota</taxon>
        <taxon>Alphaproteobacteria</taxon>
        <taxon>Acetobacterales</taxon>
        <taxon>Roseomonadaceae</taxon>
        <taxon>Siccirubricoccus</taxon>
    </lineage>
</organism>
<dbReference type="PANTHER" id="PTHR36506">
    <property type="entry name" value="PREFLAGELLIN PEPTIDASE"/>
    <property type="match status" value="1"/>
</dbReference>
<sequence>MTQESVFALELVALGFGLVLLAAAALHDVAVRTIPNALPLLLAIDGTILRVLKGDIAWGLAASGAVFILAALCWRRGLMGGGDVKLLGAATLLVAPGMSVGLLLNVSLAGGALALIYLALRRAVAAPVPGRPAGLLRRILRTERRRVRAGGPLPYATSIAAGAIFTLFGA</sequence>